<keyword evidence="2" id="KW-1185">Reference proteome</keyword>
<proteinExistence type="predicted"/>
<comment type="caution">
    <text evidence="1">The sequence shown here is derived from an EMBL/GenBank/DDBJ whole genome shotgun (WGS) entry which is preliminary data.</text>
</comment>
<sequence length="209" mass="23280">MSQQFAQVAKKASGILACASNSVASRTRAEIVSLHWTLVRQHLESCVQFWAPHFKNDIKVMEHVQRRVKKLVKGLEHKSNEEQLRKLRVCSLEKGVSGGNLITLYNHLKGGCTKMGVDLFPKVEDFPLKTRTAEAPPLLSSPILINIPITMQDMGDPQLTSALIQADSSLVPLPISSADLFDPNKMGLEKRYEITMVSHGADIFYVKEN</sequence>
<evidence type="ECO:0000313" key="1">
    <source>
        <dbReference type="EMBL" id="KAJ7409328.1"/>
    </source>
</evidence>
<dbReference type="PANTHER" id="PTHR33332">
    <property type="entry name" value="REVERSE TRANSCRIPTASE DOMAIN-CONTAINING PROTEIN"/>
    <property type="match status" value="1"/>
</dbReference>
<gene>
    <name evidence="1" type="ORF">WISP_115370</name>
</gene>
<organism evidence="1 2">
    <name type="scientific">Willisornis vidua</name>
    <name type="common">Xingu scale-backed antbird</name>
    <dbReference type="NCBI Taxonomy" id="1566151"/>
    <lineage>
        <taxon>Eukaryota</taxon>
        <taxon>Metazoa</taxon>
        <taxon>Chordata</taxon>
        <taxon>Craniata</taxon>
        <taxon>Vertebrata</taxon>
        <taxon>Euteleostomi</taxon>
        <taxon>Archelosauria</taxon>
        <taxon>Archosauria</taxon>
        <taxon>Dinosauria</taxon>
        <taxon>Saurischia</taxon>
        <taxon>Theropoda</taxon>
        <taxon>Coelurosauria</taxon>
        <taxon>Aves</taxon>
        <taxon>Neognathae</taxon>
        <taxon>Neoaves</taxon>
        <taxon>Telluraves</taxon>
        <taxon>Australaves</taxon>
        <taxon>Passeriformes</taxon>
        <taxon>Thamnophilidae</taxon>
        <taxon>Willisornis</taxon>
    </lineage>
</organism>
<accession>A0ABQ9CU60</accession>
<name>A0ABQ9CU60_9PASS</name>
<evidence type="ECO:0000313" key="2">
    <source>
        <dbReference type="Proteomes" id="UP001145742"/>
    </source>
</evidence>
<dbReference type="Proteomes" id="UP001145742">
    <property type="component" value="Unassembled WGS sequence"/>
</dbReference>
<protein>
    <submittedName>
        <fullName evidence="1">Uncharacterized protein</fullName>
    </submittedName>
</protein>
<reference evidence="1" key="1">
    <citation type="submission" date="2019-10" db="EMBL/GenBank/DDBJ databases">
        <authorList>
            <person name="Soares A.E.R."/>
            <person name="Aleixo A."/>
            <person name="Schneider P."/>
            <person name="Miyaki C.Y."/>
            <person name="Schneider M.P."/>
            <person name="Mello C."/>
            <person name="Vasconcelos A.T.R."/>
        </authorList>
    </citation>
    <scope>NUCLEOTIDE SEQUENCE</scope>
    <source>
        <tissue evidence="1">Muscle</tissue>
    </source>
</reference>
<dbReference type="EMBL" id="WHWB01034476">
    <property type="protein sequence ID" value="KAJ7409328.1"/>
    <property type="molecule type" value="Genomic_DNA"/>
</dbReference>